<keyword evidence="5" id="KW-1185">Reference proteome</keyword>
<reference evidence="6" key="1">
    <citation type="submission" date="2025-08" db="UniProtKB">
        <authorList>
            <consortium name="RefSeq"/>
        </authorList>
    </citation>
    <scope>IDENTIFICATION</scope>
</reference>
<dbReference type="GeneID" id="113429499"/>
<feature type="region of interest" description="Disordered" evidence="3">
    <location>
        <begin position="324"/>
        <end position="348"/>
    </location>
</feature>
<name>A0A6J1W4N7_9SAUR</name>
<dbReference type="PROSITE" id="PS01031">
    <property type="entry name" value="SHSP"/>
    <property type="match status" value="1"/>
</dbReference>
<dbReference type="GO" id="GO:0051082">
    <property type="term" value="F:unfolded protein binding"/>
    <property type="evidence" value="ECO:0007669"/>
    <property type="project" value="TreeGrafter"/>
</dbReference>
<dbReference type="AlphaFoldDB" id="A0A6J1W4N7"/>
<feature type="region of interest" description="Disordered" evidence="3">
    <location>
        <begin position="36"/>
        <end position="55"/>
    </location>
</feature>
<dbReference type="PANTHER" id="PTHR45640">
    <property type="entry name" value="HEAT SHOCK PROTEIN HSP-12.2-RELATED"/>
    <property type="match status" value="1"/>
</dbReference>
<dbReference type="Pfam" id="PF00011">
    <property type="entry name" value="HSP20"/>
    <property type="match status" value="1"/>
</dbReference>
<comment type="similarity">
    <text evidence="1 2">Belongs to the small heat shock protein (HSP20) family.</text>
</comment>
<accession>A0A6J1W4N7</accession>
<evidence type="ECO:0000256" key="1">
    <source>
        <dbReference type="PROSITE-ProRule" id="PRU00285"/>
    </source>
</evidence>
<evidence type="ECO:0000256" key="3">
    <source>
        <dbReference type="SAM" id="MobiDB-lite"/>
    </source>
</evidence>
<dbReference type="Proteomes" id="UP000504612">
    <property type="component" value="Unplaced"/>
</dbReference>
<dbReference type="PANTHER" id="PTHR45640:SF26">
    <property type="entry name" value="RE23625P"/>
    <property type="match status" value="1"/>
</dbReference>
<evidence type="ECO:0000313" key="6">
    <source>
        <dbReference type="RefSeq" id="XP_026547788.1"/>
    </source>
</evidence>
<dbReference type="GO" id="GO:0005737">
    <property type="term" value="C:cytoplasm"/>
    <property type="evidence" value="ECO:0007669"/>
    <property type="project" value="TreeGrafter"/>
</dbReference>
<protein>
    <submittedName>
        <fullName evidence="6">Uncharacterized protein LOC113429499</fullName>
    </submittedName>
</protein>
<organism evidence="5 6">
    <name type="scientific">Notechis scutatus</name>
    <name type="common">mainland tiger snake</name>
    <dbReference type="NCBI Taxonomy" id="8663"/>
    <lineage>
        <taxon>Eukaryota</taxon>
        <taxon>Metazoa</taxon>
        <taxon>Chordata</taxon>
        <taxon>Craniata</taxon>
        <taxon>Vertebrata</taxon>
        <taxon>Euteleostomi</taxon>
        <taxon>Lepidosauria</taxon>
        <taxon>Squamata</taxon>
        <taxon>Bifurcata</taxon>
        <taxon>Unidentata</taxon>
        <taxon>Episquamata</taxon>
        <taxon>Toxicofera</taxon>
        <taxon>Serpentes</taxon>
        <taxon>Colubroidea</taxon>
        <taxon>Elapidae</taxon>
        <taxon>Hydrophiinae</taxon>
        <taxon>Notechis</taxon>
    </lineage>
</organism>
<evidence type="ECO:0000259" key="4">
    <source>
        <dbReference type="PROSITE" id="PS01031"/>
    </source>
</evidence>
<dbReference type="InterPro" id="IPR008978">
    <property type="entry name" value="HSP20-like_chaperone"/>
</dbReference>
<sequence>MPRKYKDAMGCKEAIKCNGAMECKDATVCNGTPLSQTRSRLQGSEHGEPPTGSLAPRRLQPLCNFVCLQSQPGSRSALSPGIARRAAAASSRRANPAESSNPRLSSLARRALWLLLLDGRTVAGAAQPACPDAAAVVMSSFSRECRLRLTRGAPRSFECVSLGMPPQALLDQLVGDLQSHLEEMERLRVGLLDAYPRLSGWPSGRPRRSGSSSGFPRLEQSDDGRTYYFGLEVGDFCPDELAVKVDGAKLTVCGRRDQRSEASDGCVCHEVREVRRELLLPDDADLEALTCCLAPEAGRLRIEAPRLGSSPAWERTVPIPICRNNDGPAGSLQGGRSPSPGSPEKACI</sequence>
<dbReference type="RefSeq" id="XP_026547788.1">
    <property type="nucleotide sequence ID" value="XM_026692003.1"/>
</dbReference>
<dbReference type="Gene3D" id="2.60.40.790">
    <property type="match status" value="1"/>
</dbReference>
<evidence type="ECO:0000313" key="5">
    <source>
        <dbReference type="Proteomes" id="UP000504612"/>
    </source>
</evidence>
<dbReference type="KEGG" id="nss:113429499"/>
<dbReference type="SUPFAM" id="SSF49764">
    <property type="entry name" value="HSP20-like chaperones"/>
    <property type="match status" value="1"/>
</dbReference>
<gene>
    <name evidence="6" type="primary">LOC113429499</name>
</gene>
<dbReference type="GO" id="GO:0009408">
    <property type="term" value="P:response to heat"/>
    <property type="evidence" value="ECO:0007669"/>
    <property type="project" value="TreeGrafter"/>
</dbReference>
<dbReference type="GO" id="GO:0005634">
    <property type="term" value="C:nucleus"/>
    <property type="evidence" value="ECO:0007669"/>
    <property type="project" value="TreeGrafter"/>
</dbReference>
<dbReference type="InterPro" id="IPR002068">
    <property type="entry name" value="A-crystallin/Hsp20_dom"/>
</dbReference>
<evidence type="ECO:0000256" key="2">
    <source>
        <dbReference type="RuleBase" id="RU003616"/>
    </source>
</evidence>
<proteinExistence type="inferred from homology"/>
<dbReference type="InterPro" id="IPR001436">
    <property type="entry name" value="Alpha-crystallin/sHSP_animal"/>
</dbReference>
<feature type="domain" description="SHSP" evidence="4">
    <location>
        <begin position="209"/>
        <end position="322"/>
    </location>
</feature>
<dbReference type="GO" id="GO:0042026">
    <property type="term" value="P:protein refolding"/>
    <property type="evidence" value="ECO:0007669"/>
    <property type="project" value="TreeGrafter"/>
</dbReference>